<evidence type="ECO:0000256" key="7">
    <source>
        <dbReference type="RuleBase" id="RU362042"/>
    </source>
</evidence>
<evidence type="ECO:0000256" key="4">
    <source>
        <dbReference type="ARBA" id="ARBA00019232"/>
    </source>
</evidence>
<dbReference type="EC" id="3.4.21.89" evidence="3 7"/>
<evidence type="ECO:0000313" key="10">
    <source>
        <dbReference type="Proteomes" id="UP000000683"/>
    </source>
</evidence>
<evidence type="ECO:0000256" key="3">
    <source>
        <dbReference type="ARBA" id="ARBA00013208"/>
    </source>
</evidence>
<evidence type="ECO:0000256" key="2">
    <source>
        <dbReference type="ARBA" id="ARBA00009370"/>
    </source>
</evidence>
<keyword evidence="7" id="KW-0645">Protease</keyword>
<dbReference type="RefSeq" id="WP_013783414.1">
    <property type="nucleotide sequence ID" value="NC_015554.1"/>
</dbReference>
<dbReference type="InterPro" id="IPR019758">
    <property type="entry name" value="Pept_S26A_signal_pept_1_CS"/>
</dbReference>
<dbReference type="GO" id="GO:0006465">
    <property type="term" value="P:signal peptide processing"/>
    <property type="evidence" value="ECO:0007669"/>
    <property type="project" value="InterPro"/>
</dbReference>
<feature type="active site" evidence="6">
    <location>
        <position position="93"/>
    </location>
</feature>
<organism evidence="9 10">
    <name type="scientific">Alteromonas naphthalenivorans</name>
    <dbReference type="NCBI Taxonomy" id="715451"/>
    <lineage>
        <taxon>Bacteria</taxon>
        <taxon>Pseudomonadati</taxon>
        <taxon>Pseudomonadota</taxon>
        <taxon>Gammaproteobacteria</taxon>
        <taxon>Alteromonadales</taxon>
        <taxon>Alteromonadaceae</taxon>
        <taxon>Alteromonas/Salinimonas group</taxon>
        <taxon>Alteromonas</taxon>
    </lineage>
</organism>
<dbReference type="InterPro" id="IPR000223">
    <property type="entry name" value="Pept_S26A_signal_pept_1"/>
</dbReference>
<dbReference type="AlphaFoldDB" id="F5ZB38"/>
<dbReference type="MEROPS" id="S26.026"/>
<feature type="domain" description="Peptidase S26" evidence="8">
    <location>
        <begin position="15"/>
        <end position="189"/>
    </location>
</feature>
<sequence>MKQQTGSFIKRNLPFILFVVLMFSFRSSVADYYHVPSGSMEPTIQVGDRIVVDKSAYTLELPFTNVVLSQTGDIARGDIVVIQSSAADTRLVKRVVAIAGDTVSLSNNTLTVNDEHAVIQRRDHYVFQENIGDSQRSIQLLPVQGARSSFNEVVVPDKHVLVMGDNRNNSVDSRYYGFIPVEEVQGRATRVAFSLDKENYYLPRGERSLLALQ</sequence>
<dbReference type="GO" id="GO:0016020">
    <property type="term" value="C:membrane"/>
    <property type="evidence" value="ECO:0007669"/>
    <property type="project" value="UniProtKB-SubCell"/>
</dbReference>
<dbReference type="InterPro" id="IPR019533">
    <property type="entry name" value="Peptidase_S26"/>
</dbReference>
<evidence type="ECO:0000313" key="9">
    <source>
        <dbReference type="EMBL" id="AEF02473.1"/>
    </source>
</evidence>
<dbReference type="KEGG" id="alt:ambt_04615"/>
<evidence type="ECO:0000256" key="5">
    <source>
        <dbReference type="ARBA" id="ARBA00022801"/>
    </source>
</evidence>
<accession>F5ZB38</accession>
<dbReference type="PROSITE" id="PS00761">
    <property type="entry name" value="SPASE_I_3"/>
    <property type="match status" value="1"/>
</dbReference>
<dbReference type="GO" id="GO:0009003">
    <property type="term" value="F:signal peptidase activity"/>
    <property type="evidence" value="ECO:0007669"/>
    <property type="project" value="UniProtKB-EC"/>
</dbReference>
<comment type="subcellular location">
    <subcellularLocation>
        <location evidence="7">Membrane</location>
        <topology evidence="7">Multi-pass membrane protein</topology>
    </subcellularLocation>
</comment>
<dbReference type="SUPFAM" id="SSF51306">
    <property type="entry name" value="LexA/Signal peptidase"/>
    <property type="match status" value="1"/>
</dbReference>
<dbReference type="NCBIfam" id="TIGR02227">
    <property type="entry name" value="sigpep_I_bact"/>
    <property type="match status" value="1"/>
</dbReference>
<keyword evidence="10" id="KW-1185">Reference proteome</keyword>
<gene>
    <name evidence="9" type="ordered locus">ambt_04615</name>
</gene>
<comment type="catalytic activity">
    <reaction evidence="1 7">
        <text>Cleavage of hydrophobic, N-terminal signal or leader sequences from secreted and periplasmic proteins.</text>
        <dbReference type="EC" id="3.4.21.89"/>
    </reaction>
</comment>
<dbReference type="eggNOG" id="COG0681">
    <property type="taxonomic scope" value="Bacteria"/>
</dbReference>
<evidence type="ECO:0000256" key="1">
    <source>
        <dbReference type="ARBA" id="ARBA00000677"/>
    </source>
</evidence>
<dbReference type="PRINTS" id="PR00727">
    <property type="entry name" value="LEADERPTASE"/>
</dbReference>
<protein>
    <recommendedName>
        <fullName evidence="4 7">Signal peptidase I</fullName>
        <ecNumber evidence="3 7">3.4.21.89</ecNumber>
    </recommendedName>
</protein>
<dbReference type="OrthoDB" id="9815782at2"/>
<dbReference type="Proteomes" id="UP000000683">
    <property type="component" value="Chromosome"/>
</dbReference>
<dbReference type="InterPro" id="IPR036286">
    <property type="entry name" value="LexA/Signal_pep-like_sf"/>
</dbReference>
<reference evidence="9 10" key="1">
    <citation type="journal article" date="2011" name="J. Bacteriol.">
        <title>Complete genome sequence of the polycyclic aromatic hydrocarbon-degrading bacterium Alteromonas sp. strain SN2.</title>
        <authorList>
            <person name="Jin H.M."/>
            <person name="Jeong H."/>
            <person name="Moon E.J."/>
            <person name="Math R.K."/>
            <person name="Lee K."/>
            <person name="Kim H.J."/>
            <person name="Jeon C.O."/>
            <person name="Oh T.K."/>
            <person name="Kim J.F."/>
        </authorList>
    </citation>
    <scope>NUCLEOTIDE SEQUENCE [LARGE SCALE GENOMIC DNA]</scope>
    <source>
        <strain evidence="10">JCM 17741 / KACC 18427 / KCTC 11700BP / SN2</strain>
    </source>
</reference>
<dbReference type="PANTHER" id="PTHR43390">
    <property type="entry name" value="SIGNAL PEPTIDASE I"/>
    <property type="match status" value="1"/>
</dbReference>
<keyword evidence="5 7" id="KW-0378">Hydrolase</keyword>
<dbReference type="GO" id="GO:0004252">
    <property type="term" value="F:serine-type endopeptidase activity"/>
    <property type="evidence" value="ECO:0007669"/>
    <property type="project" value="InterPro"/>
</dbReference>
<name>F5ZB38_ALTNA</name>
<feature type="active site" evidence="6">
    <location>
        <position position="39"/>
    </location>
</feature>
<proteinExistence type="inferred from homology"/>
<dbReference type="Pfam" id="PF10502">
    <property type="entry name" value="Peptidase_S26"/>
    <property type="match status" value="1"/>
</dbReference>
<dbReference type="CDD" id="cd06530">
    <property type="entry name" value="S26_SPase_I"/>
    <property type="match status" value="1"/>
</dbReference>
<comment type="similarity">
    <text evidence="2 7">Belongs to the peptidase S26 family.</text>
</comment>
<dbReference type="EMBL" id="CP002339">
    <property type="protein sequence ID" value="AEF02473.1"/>
    <property type="molecule type" value="Genomic_DNA"/>
</dbReference>
<dbReference type="HOGENOM" id="CLU_028723_1_2_6"/>
<evidence type="ECO:0000256" key="6">
    <source>
        <dbReference type="PIRSR" id="PIRSR600223-1"/>
    </source>
</evidence>
<evidence type="ECO:0000259" key="8">
    <source>
        <dbReference type="Pfam" id="PF10502"/>
    </source>
</evidence>
<dbReference type="Gene3D" id="2.10.109.10">
    <property type="entry name" value="Umud Fragment, subunit A"/>
    <property type="match status" value="1"/>
</dbReference>
<dbReference type="PANTHER" id="PTHR43390:SF1">
    <property type="entry name" value="CHLOROPLAST PROCESSING PEPTIDASE"/>
    <property type="match status" value="1"/>
</dbReference>